<feature type="domain" description="Serpin" evidence="3">
    <location>
        <begin position="60"/>
        <end position="412"/>
    </location>
</feature>
<dbReference type="STRING" id="9785.ENSLAFP00000017236"/>
<dbReference type="SMART" id="SM00093">
    <property type="entry name" value="SERPIN"/>
    <property type="match status" value="1"/>
</dbReference>
<dbReference type="HOGENOM" id="CLU_023330_2_1_1"/>
<dbReference type="GO" id="GO:0005615">
    <property type="term" value="C:extracellular space"/>
    <property type="evidence" value="ECO:0007669"/>
    <property type="project" value="InterPro"/>
</dbReference>
<dbReference type="Ensembl" id="ENSLAFT00000021434.2">
    <property type="protein sequence ID" value="ENSLAFP00000017236.2"/>
    <property type="gene ID" value="ENSLAFG00000022135.2"/>
</dbReference>
<proteinExistence type="inferred from homology"/>
<organism evidence="4 5">
    <name type="scientific">Loxodonta africana</name>
    <name type="common">African elephant</name>
    <dbReference type="NCBI Taxonomy" id="9785"/>
    <lineage>
        <taxon>Eukaryota</taxon>
        <taxon>Metazoa</taxon>
        <taxon>Chordata</taxon>
        <taxon>Craniata</taxon>
        <taxon>Vertebrata</taxon>
        <taxon>Euteleostomi</taxon>
        <taxon>Mammalia</taxon>
        <taxon>Eutheria</taxon>
        <taxon>Afrotheria</taxon>
        <taxon>Proboscidea</taxon>
        <taxon>Elephantidae</taxon>
        <taxon>Loxodonta</taxon>
    </lineage>
</organism>
<dbReference type="GO" id="GO:0004867">
    <property type="term" value="F:serine-type endopeptidase inhibitor activity"/>
    <property type="evidence" value="ECO:0007669"/>
    <property type="project" value="InterPro"/>
</dbReference>
<dbReference type="PANTHER" id="PTHR11461">
    <property type="entry name" value="SERINE PROTEASE INHIBITOR, SERPIN"/>
    <property type="match status" value="1"/>
</dbReference>
<dbReference type="InterPro" id="IPR042178">
    <property type="entry name" value="Serpin_sf_1"/>
</dbReference>
<dbReference type="FunFam" id="3.30.497.10:FF:000001">
    <property type="entry name" value="Serine protease inhibitor"/>
    <property type="match status" value="1"/>
</dbReference>
<dbReference type="InterPro" id="IPR023796">
    <property type="entry name" value="Serpin_dom"/>
</dbReference>
<dbReference type="Gene3D" id="3.30.497.10">
    <property type="entry name" value="Antithrombin, subunit I, domain 2"/>
    <property type="match status" value="1"/>
</dbReference>
<dbReference type="GeneTree" id="ENSGT00940000160877"/>
<dbReference type="InterPro" id="IPR042185">
    <property type="entry name" value="Serpin_sf_2"/>
</dbReference>
<reference evidence="4" key="3">
    <citation type="submission" date="2025-09" db="UniProtKB">
        <authorList>
            <consortium name="Ensembl"/>
        </authorList>
    </citation>
    <scope>IDENTIFICATION</scope>
    <source>
        <strain evidence="4">Isolate ISIS603380</strain>
    </source>
</reference>
<keyword evidence="5" id="KW-1185">Reference proteome</keyword>
<name>G3TPD4_LOXAF</name>
<evidence type="ECO:0000313" key="5">
    <source>
        <dbReference type="Proteomes" id="UP000007646"/>
    </source>
</evidence>
<dbReference type="InterPro" id="IPR000215">
    <property type="entry name" value="Serpin_fam"/>
</dbReference>
<reference evidence="4 5" key="1">
    <citation type="submission" date="2009-06" db="EMBL/GenBank/DDBJ databases">
        <title>The Genome Sequence of Loxodonta africana (African elephant).</title>
        <authorList>
            <person name="Di Palma F."/>
            <person name="Heiman D."/>
            <person name="Young S."/>
            <person name="Johnson J."/>
            <person name="Lander E.S."/>
            <person name="Lindblad-Toh K."/>
        </authorList>
    </citation>
    <scope>NUCLEOTIDE SEQUENCE [LARGE SCALE GENOMIC DNA]</scope>
    <source>
        <strain evidence="4 5">Isolate ISIS603380</strain>
    </source>
</reference>
<evidence type="ECO:0000259" key="3">
    <source>
        <dbReference type="SMART" id="SM00093"/>
    </source>
</evidence>
<dbReference type="InParanoid" id="G3TPD4"/>
<sequence>MHLAVRLLLLLAIPLALSRGQPHPEHNEGYFTDSSHQETWGTGESSPCLRVIPSNTAFALHLYHLMASESPSRNISPLSISAALTMLSLGARGHAQTQILQGLGFNLTEMTESDIHEGFQYLLHTLNLANDMLETHVGNALFLNDTMAFYECPLFHTNFRDSVGAAQLINGHVKKETQGKIANLVSELSKDTMMVLVNYIYFKTLWEKPFSPSKTSPLDFYVDESTTVQVPMKWQGDHHHWYLHDRYLPFSVLWMNYDGDAVVFFILLNQGKMMQVEEALTPEILIRWNNLLQKKAYFYRKLELRFPGFSISGSYELDQILPKLGFTELFSEQANFSSITKTLNLKMSKSFHKAVLDVNEVSTKAGAATGFSIAFKSAPKQPCVLRVNWPFLMVIFSTIAQSILLLGKVIDPTK</sequence>
<reference evidence="4" key="2">
    <citation type="submission" date="2025-08" db="UniProtKB">
        <authorList>
            <consortium name="Ensembl"/>
        </authorList>
    </citation>
    <scope>IDENTIFICATION</scope>
    <source>
        <strain evidence="4">Isolate ISIS603380</strain>
    </source>
</reference>
<dbReference type="Gene3D" id="2.30.39.10">
    <property type="entry name" value="Alpha-1-antitrypsin, domain 1"/>
    <property type="match status" value="1"/>
</dbReference>
<protein>
    <submittedName>
        <fullName evidence="4">Serpin family A member 4</fullName>
    </submittedName>
</protein>
<dbReference type="FunCoup" id="G3TPD4">
    <property type="interactions" value="17"/>
</dbReference>
<accession>G3TPD4</accession>
<dbReference type="MEROPS" id="I04.003"/>
<dbReference type="PANTHER" id="PTHR11461:SF194">
    <property type="entry name" value="KALLISTATIN"/>
    <property type="match status" value="1"/>
</dbReference>
<dbReference type="Pfam" id="PF00079">
    <property type="entry name" value="Serpin"/>
    <property type="match status" value="1"/>
</dbReference>
<comment type="similarity">
    <text evidence="1">Belongs to the serpin family.</text>
</comment>
<dbReference type="SUPFAM" id="SSF56574">
    <property type="entry name" value="Serpins"/>
    <property type="match status" value="1"/>
</dbReference>
<dbReference type="InterPro" id="IPR036186">
    <property type="entry name" value="Serpin_sf"/>
</dbReference>
<evidence type="ECO:0000256" key="2">
    <source>
        <dbReference type="SAM" id="SignalP"/>
    </source>
</evidence>
<feature type="signal peptide" evidence="2">
    <location>
        <begin position="1"/>
        <end position="20"/>
    </location>
</feature>
<evidence type="ECO:0000256" key="1">
    <source>
        <dbReference type="RuleBase" id="RU000411"/>
    </source>
</evidence>
<gene>
    <name evidence="4" type="primary">SERPINA4</name>
</gene>
<evidence type="ECO:0000313" key="4">
    <source>
        <dbReference type="Ensembl" id="ENSLAFP00000017236.2"/>
    </source>
</evidence>
<dbReference type="eggNOG" id="KOG2392">
    <property type="taxonomic scope" value="Eukaryota"/>
</dbReference>
<dbReference type="OMA" id="LWFNRPF"/>
<keyword evidence="2" id="KW-0732">Signal</keyword>
<feature type="chain" id="PRO_5003455626" evidence="2">
    <location>
        <begin position="21"/>
        <end position="414"/>
    </location>
</feature>
<dbReference type="Proteomes" id="UP000007646">
    <property type="component" value="Unassembled WGS sequence"/>
</dbReference>
<dbReference type="AlphaFoldDB" id="G3TPD4"/>